<feature type="region of interest" description="Disordered" evidence="1">
    <location>
        <begin position="95"/>
        <end position="168"/>
    </location>
</feature>
<evidence type="ECO:0000313" key="2">
    <source>
        <dbReference type="EMBL" id="ABW81179.1"/>
    </source>
</evidence>
<evidence type="ECO:0000256" key="1">
    <source>
        <dbReference type="SAM" id="MobiDB-lite"/>
    </source>
</evidence>
<name>B2BXZ2_9BRAS</name>
<dbReference type="EMBL" id="EU162612">
    <property type="protein sequence ID" value="ABW81179.1"/>
    <property type="molecule type" value="Genomic_DNA"/>
</dbReference>
<reference evidence="2" key="1">
    <citation type="submission" date="2007-09" db="EMBL/GenBank/DDBJ databases">
        <title>Evolution of a short chain dehydrogenase (tropinone-reductase-like) gene family in the Brassicaceae.</title>
        <authorList>
            <person name="Schmid K.J."/>
            <person name="Navarro-Quezada A."/>
        </authorList>
    </citation>
    <scope>NUCLEOTIDE SEQUENCE</scope>
</reference>
<protein>
    <submittedName>
        <fullName evidence="2">Uncharacterized protein</fullName>
    </submittedName>
</protein>
<dbReference type="AlphaFoldDB" id="B2BXZ2"/>
<accession>B2BXZ2</accession>
<sequence>MKMKRQKNSNHQRILTVIDETLGRINLLGIQGRVSPISRDRAKHRNTSYRLGVHAKSPRGTPHIASGYMPNLLGGTPHIASRYSSHRLGYRQLRLSIPNRSHQSPEVKSSVTPRRSLQSPEAKSSFIPRRSLQSPEEKSSVTPRKSPQSPEENIFSHPRRKSSEESEANTWIKSNQEIFQKPPKNKEHILIRDILGRLRGKWKSSENIAGEAVYYLYIKRLKDFARRVHE</sequence>
<feature type="compositionally biased region" description="Polar residues" evidence="1">
    <location>
        <begin position="140"/>
        <end position="151"/>
    </location>
</feature>
<organism evidence="2">
    <name type="scientific">Arabidopsis cebennensis</name>
    <dbReference type="NCBI Taxonomy" id="97979"/>
    <lineage>
        <taxon>Eukaryota</taxon>
        <taxon>Viridiplantae</taxon>
        <taxon>Streptophyta</taxon>
        <taxon>Embryophyta</taxon>
        <taxon>Tracheophyta</taxon>
        <taxon>Spermatophyta</taxon>
        <taxon>Magnoliopsida</taxon>
        <taxon>eudicotyledons</taxon>
        <taxon>Gunneridae</taxon>
        <taxon>Pentapetalae</taxon>
        <taxon>rosids</taxon>
        <taxon>malvids</taxon>
        <taxon>Brassicales</taxon>
        <taxon>Brassicaceae</taxon>
        <taxon>Camelineae</taxon>
        <taxon>Arabidopsis</taxon>
    </lineage>
</organism>
<proteinExistence type="predicted"/>
<feature type="compositionally biased region" description="Polar residues" evidence="1">
    <location>
        <begin position="98"/>
        <end position="122"/>
    </location>
</feature>